<feature type="region of interest" description="Disordered" evidence="1">
    <location>
        <begin position="1"/>
        <end position="25"/>
    </location>
</feature>
<protein>
    <submittedName>
        <fullName evidence="2">Uncharacterized protein</fullName>
    </submittedName>
</protein>
<sequence length="119" mass="13437">MSKDASKGSTRQQSDQVSSGFRIPLGPLSMRNSHYLIHREFREHRRALQLASAFTETAKLAQKIRELEMADAQLEQHREVLKAAIAFHRRRRTSRSGLAAIPECDSEPPPPPQPPAMQP</sequence>
<evidence type="ECO:0000256" key="1">
    <source>
        <dbReference type="SAM" id="MobiDB-lite"/>
    </source>
</evidence>
<organism evidence="2 3">
    <name type="scientific">Coccomyxa subellipsoidea</name>
    <dbReference type="NCBI Taxonomy" id="248742"/>
    <lineage>
        <taxon>Eukaryota</taxon>
        <taxon>Viridiplantae</taxon>
        <taxon>Chlorophyta</taxon>
        <taxon>core chlorophytes</taxon>
        <taxon>Trebouxiophyceae</taxon>
        <taxon>Trebouxiophyceae incertae sedis</taxon>
        <taxon>Coccomyxaceae</taxon>
        <taxon>Coccomyxa</taxon>
    </lineage>
</organism>
<evidence type="ECO:0000313" key="2">
    <source>
        <dbReference type="EMBL" id="KAK9908868.1"/>
    </source>
</evidence>
<feature type="compositionally biased region" description="Polar residues" evidence="1">
    <location>
        <begin position="7"/>
        <end position="19"/>
    </location>
</feature>
<proteinExistence type="predicted"/>
<feature type="compositionally biased region" description="Pro residues" evidence="1">
    <location>
        <begin position="107"/>
        <end position="119"/>
    </location>
</feature>
<accession>A0ABR2YPB4</accession>
<name>A0ABR2YPB4_9CHLO</name>
<keyword evidence="3" id="KW-1185">Reference proteome</keyword>
<reference evidence="2 3" key="1">
    <citation type="journal article" date="2024" name="Nat. Commun.">
        <title>Phylogenomics reveals the evolutionary origins of lichenization in chlorophyte algae.</title>
        <authorList>
            <person name="Puginier C."/>
            <person name="Libourel C."/>
            <person name="Otte J."/>
            <person name="Skaloud P."/>
            <person name="Haon M."/>
            <person name="Grisel S."/>
            <person name="Petersen M."/>
            <person name="Berrin J.G."/>
            <person name="Delaux P.M."/>
            <person name="Dal Grande F."/>
            <person name="Keller J."/>
        </authorList>
    </citation>
    <scope>NUCLEOTIDE SEQUENCE [LARGE SCALE GENOMIC DNA]</scope>
    <source>
        <strain evidence="2 3">SAG 216-7</strain>
    </source>
</reference>
<comment type="caution">
    <text evidence="2">The sequence shown here is derived from an EMBL/GenBank/DDBJ whole genome shotgun (WGS) entry which is preliminary data.</text>
</comment>
<feature type="region of interest" description="Disordered" evidence="1">
    <location>
        <begin position="91"/>
        <end position="119"/>
    </location>
</feature>
<dbReference type="EMBL" id="JALJOT010000007">
    <property type="protein sequence ID" value="KAK9908868.1"/>
    <property type="molecule type" value="Genomic_DNA"/>
</dbReference>
<evidence type="ECO:0000313" key="3">
    <source>
        <dbReference type="Proteomes" id="UP001491310"/>
    </source>
</evidence>
<dbReference type="Proteomes" id="UP001491310">
    <property type="component" value="Unassembled WGS sequence"/>
</dbReference>
<gene>
    <name evidence="2" type="ORF">WJX75_003977</name>
</gene>